<sequence length="388" mass="42646">MNTSEFLMIAASVVPDRIAMVCDGESRTFAQLQERVNRLANALQSLGVGKGDKVAVLALNSIPYVETYYACAKLGAVFVPLNYRAKKEELSYMVNNSETKAMFVGERYLEITAAIRPQLKTVQHFICYDTHPGQTPARLGEGMTPYEEFLAAHEPEEIFTDVEDPDPTIVIYTSGTTAMPKGVVLTYLSMSVYVTNTMEPANPETHDITLLSVPIYHVAGATAMLSSVWGGRTLPILPQFEPQAWLEAVQNHGVTHSFVVPTMLRRIMEHPNFDSYDLSSLKLIAYGAAPMPYEVATKAVQVFKCGLMNAYGQTESTSTLTFLGPEDHQIPKGPPEERDKKLHRLRSVGRAMEDVVVAIVDPQGELLPAGREGEIVAQGARIMSGYLG</sequence>
<dbReference type="PANTHER" id="PTHR43767">
    <property type="entry name" value="LONG-CHAIN-FATTY-ACID--COA LIGASE"/>
    <property type="match status" value="1"/>
</dbReference>
<gene>
    <name evidence="2" type="ORF">LCGC14_2830260</name>
</gene>
<dbReference type="InterPro" id="IPR050237">
    <property type="entry name" value="ATP-dep_AMP-bd_enzyme"/>
</dbReference>
<dbReference type="SUPFAM" id="SSF56801">
    <property type="entry name" value="Acetyl-CoA synthetase-like"/>
    <property type="match status" value="1"/>
</dbReference>
<evidence type="ECO:0000259" key="1">
    <source>
        <dbReference type="Pfam" id="PF00501"/>
    </source>
</evidence>
<feature type="non-terminal residue" evidence="2">
    <location>
        <position position="388"/>
    </location>
</feature>
<dbReference type="AlphaFoldDB" id="A0A0F9B5A1"/>
<dbReference type="PANTHER" id="PTHR43767:SF1">
    <property type="entry name" value="NONRIBOSOMAL PEPTIDE SYNTHASE PES1 (EUROFUNG)-RELATED"/>
    <property type="match status" value="1"/>
</dbReference>
<accession>A0A0F9B5A1</accession>
<dbReference type="Pfam" id="PF00501">
    <property type="entry name" value="AMP-binding"/>
    <property type="match status" value="1"/>
</dbReference>
<feature type="domain" description="AMP-dependent synthetase/ligase" evidence="1">
    <location>
        <begin position="11"/>
        <end position="387"/>
    </location>
</feature>
<dbReference type="InterPro" id="IPR000873">
    <property type="entry name" value="AMP-dep_synth/lig_dom"/>
</dbReference>
<evidence type="ECO:0000313" key="2">
    <source>
        <dbReference type="EMBL" id="KKK79761.1"/>
    </source>
</evidence>
<comment type="caution">
    <text evidence="2">The sequence shown here is derived from an EMBL/GenBank/DDBJ whole genome shotgun (WGS) entry which is preliminary data.</text>
</comment>
<reference evidence="2" key="1">
    <citation type="journal article" date="2015" name="Nature">
        <title>Complex archaea that bridge the gap between prokaryotes and eukaryotes.</title>
        <authorList>
            <person name="Spang A."/>
            <person name="Saw J.H."/>
            <person name="Jorgensen S.L."/>
            <person name="Zaremba-Niedzwiedzka K."/>
            <person name="Martijn J."/>
            <person name="Lind A.E."/>
            <person name="van Eijk R."/>
            <person name="Schleper C."/>
            <person name="Guy L."/>
            <person name="Ettema T.J."/>
        </authorList>
    </citation>
    <scope>NUCLEOTIDE SEQUENCE</scope>
</reference>
<organism evidence="2">
    <name type="scientific">marine sediment metagenome</name>
    <dbReference type="NCBI Taxonomy" id="412755"/>
    <lineage>
        <taxon>unclassified sequences</taxon>
        <taxon>metagenomes</taxon>
        <taxon>ecological metagenomes</taxon>
    </lineage>
</organism>
<protein>
    <recommendedName>
        <fullName evidence="1">AMP-dependent synthetase/ligase domain-containing protein</fullName>
    </recommendedName>
</protein>
<name>A0A0F9B5A1_9ZZZZ</name>
<proteinExistence type="predicted"/>
<dbReference type="InterPro" id="IPR042099">
    <property type="entry name" value="ANL_N_sf"/>
</dbReference>
<dbReference type="Gene3D" id="3.40.50.12780">
    <property type="entry name" value="N-terminal domain of ligase-like"/>
    <property type="match status" value="1"/>
</dbReference>
<dbReference type="EMBL" id="LAZR01053881">
    <property type="protein sequence ID" value="KKK79761.1"/>
    <property type="molecule type" value="Genomic_DNA"/>
</dbReference>